<dbReference type="InterPro" id="IPR050300">
    <property type="entry name" value="GDXG_lipolytic_enzyme"/>
</dbReference>
<dbReference type="Proteomes" id="UP000316598">
    <property type="component" value="Unassembled WGS sequence"/>
</dbReference>
<dbReference type="PANTHER" id="PTHR48081:SF13">
    <property type="entry name" value="ALPHA_BETA HYDROLASE"/>
    <property type="match status" value="1"/>
</dbReference>
<organism evidence="5 6">
    <name type="scientific">Rubripirellula amarantea</name>
    <dbReference type="NCBI Taxonomy" id="2527999"/>
    <lineage>
        <taxon>Bacteria</taxon>
        <taxon>Pseudomonadati</taxon>
        <taxon>Planctomycetota</taxon>
        <taxon>Planctomycetia</taxon>
        <taxon>Pirellulales</taxon>
        <taxon>Pirellulaceae</taxon>
        <taxon>Rubripirellula</taxon>
    </lineage>
</organism>
<feature type="domain" description="BD-FAE-like" evidence="4">
    <location>
        <begin position="82"/>
        <end position="288"/>
    </location>
</feature>
<dbReference type="RefSeq" id="WP_146513744.1">
    <property type="nucleotide sequence ID" value="NZ_SJPI01000001.1"/>
</dbReference>
<dbReference type="EC" id="3.1.1.1" evidence="5"/>
<evidence type="ECO:0000256" key="2">
    <source>
        <dbReference type="SAM" id="MobiDB-lite"/>
    </source>
</evidence>
<dbReference type="GO" id="GO:0106435">
    <property type="term" value="F:carboxylesterase activity"/>
    <property type="evidence" value="ECO:0007669"/>
    <property type="project" value="UniProtKB-EC"/>
</dbReference>
<gene>
    <name evidence="5" type="primary">nlhH_2</name>
    <name evidence="5" type="ORF">Pla22_11740</name>
</gene>
<feature type="region of interest" description="Disordered" evidence="2">
    <location>
        <begin position="25"/>
        <end position="55"/>
    </location>
</feature>
<dbReference type="EMBL" id="SJPI01000001">
    <property type="protein sequence ID" value="TWT53545.1"/>
    <property type="molecule type" value="Genomic_DNA"/>
</dbReference>
<reference evidence="5 6" key="1">
    <citation type="submission" date="2019-02" db="EMBL/GenBank/DDBJ databases">
        <title>Deep-cultivation of Planctomycetes and their phenomic and genomic characterization uncovers novel biology.</title>
        <authorList>
            <person name="Wiegand S."/>
            <person name="Jogler M."/>
            <person name="Boedeker C."/>
            <person name="Pinto D."/>
            <person name="Vollmers J."/>
            <person name="Rivas-Marin E."/>
            <person name="Kohn T."/>
            <person name="Peeters S.H."/>
            <person name="Heuer A."/>
            <person name="Rast P."/>
            <person name="Oberbeckmann S."/>
            <person name="Bunk B."/>
            <person name="Jeske O."/>
            <person name="Meyerdierks A."/>
            <person name="Storesund J.E."/>
            <person name="Kallscheuer N."/>
            <person name="Luecker S."/>
            <person name="Lage O.M."/>
            <person name="Pohl T."/>
            <person name="Merkel B.J."/>
            <person name="Hornburger P."/>
            <person name="Mueller R.-W."/>
            <person name="Bruemmer F."/>
            <person name="Labrenz M."/>
            <person name="Spormann A.M."/>
            <person name="Op Den Camp H."/>
            <person name="Overmann J."/>
            <person name="Amann R."/>
            <person name="Jetten M.S.M."/>
            <person name="Mascher T."/>
            <person name="Medema M.H."/>
            <person name="Devos D.P."/>
            <person name="Kaster A.-K."/>
            <person name="Ovreas L."/>
            <person name="Rohde M."/>
            <person name="Galperin M.Y."/>
            <person name="Jogler C."/>
        </authorList>
    </citation>
    <scope>NUCLEOTIDE SEQUENCE [LARGE SCALE GENOMIC DNA]</scope>
    <source>
        <strain evidence="5 6">Pla22</strain>
    </source>
</reference>
<feature type="compositionally biased region" description="Low complexity" evidence="2">
    <location>
        <begin position="35"/>
        <end position="44"/>
    </location>
</feature>
<dbReference type="Pfam" id="PF20434">
    <property type="entry name" value="BD-FAE"/>
    <property type="match status" value="1"/>
</dbReference>
<evidence type="ECO:0000256" key="1">
    <source>
        <dbReference type="ARBA" id="ARBA00022801"/>
    </source>
</evidence>
<dbReference type="AlphaFoldDB" id="A0A5C5WTW7"/>
<dbReference type="InterPro" id="IPR049492">
    <property type="entry name" value="BD-FAE-like_dom"/>
</dbReference>
<comment type="caution">
    <text evidence="5">The sequence shown here is derived from an EMBL/GenBank/DDBJ whole genome shotgun (WGS) entry which is preliminary data.</text>
</comment>
<dbReference type="Gene3D" id="3.40.50.1820">
    <property type="entry name" value="alpha/beta hydrolase"/>
    <property type="match status" value="1"/>
</dbReference>
<dbReference type="OrthoDB" id="265201at2"/>
<sequence precursor="true">MHRWILVSLAATLSLHAWATEPVTADPVEPKPRAAESVAAGASANEPATDLDNGPVNGPVVVHPNVAYVGDDTGDSKANLCDIYLPPGPAPKDGFPVVVVVHGGGWISGDKWTLEGYSRLLARNGIASITINYRLAPTYPFPAQVDDVRSALIWVRSHKDEYHLDLSRLGLFGYSAGGHLSLLVASLADEPSQTQLSASEWAPSDARWGQLPEIACVCVGGPPCDFRSLPLDNTAMAYFLGGSKREKPVAYVAASPIAHVSSNDPPTYIIHGDKDLIVPIEGARKFHQSQIQADIESHLEVMPGQGHMITFINPKTSQRVVEFFRKRWLAAE</sequence>
<name>A0A5C5WTW7_9BACT</name>
<evidence type="ECO:0000313" key="6">
    <source>
        <dbReference type="Proteomes" id="UP000316598"/>
    </source>
</evidence>
<dbReference type="PANTHER" id="PTHR48081">
    <property type="entry name" value="AB HYDROLASE SUPERFAMILY PROTEIN C4A8.06C"/>
    <property type="match status" value="1"/>
</dbReference>
<dbReference type="SUPFAM" id="SSF53474">
    <property type="entry name" value="alpha/beta-Hydrolases"/>
    <property type="match status" value="1"/>
</dbReference>
<feature type="chain" id="PRO_5022844650" evidence="3">
    <location>
        <begin position="20"/>
        <end position="332"/>
    </location>
</feature>
<evidence type="ECO:0000256" key="3">
    <source>
        <dbReference type="SAM" id="SignalP"/>
    </source>
</evidence>
<keyword evidence="6" id="KW-1185">Reference proteome</keyword>
<keyword evidence="3" id="KW-0732">Signal</keyword>
<evidence type="ECO:0000313" key="5">
    <source>
        <dbReference type="EMBL" id="TWT53545.1"/>
    </source>
</evidence>
<keyword evidence="1 5" id="KW-0378">Hydrolase</keyword>
<protein>
    <submittedName>
        <fullName evidence="5">Carboxylesterase NlhH</fullName>
        <ecNumber evidence="5">3.1.1.1</ecNumber>
    </submittedName>
</protein>
<accession>A0A5C5WTW7</accession>
<proteinExistence type="predicted"/>
<feature type="signal peptide" evidence="3">
    <location>
        <begin position="1"/>
        <end position="19"/>
    </location>
</feature>
<evidence type="ECO:0000259" key="4">
    <source>
        <dbReference type="Pfam" id="PF20434"/>
    </source>
</evidence>
<dbReference type="InterPro" id="IPR029058">
    <property type="entry name" value="AB_hydrolase_fold"/>
</dbReference>